<comment type="caution">
    <text evidence="2">The sequence shown here is derived from an EMBL/GenBank/DDBJ whole genome shotgun (WGS) entry which is preliminary data.</text>
</comment>
<proteinExistence type="predicted"/>
<dbReference type="EMBL" id="VPFD01000018">
    <property type="protein sequence ID" value="TXF98426.1"/>
    <property type="molecule type" value="Genomic_DNA"/>
</dbReference>
<evidence type="ECO:0000313" key="2">
    <source>
        <dbReference type="EMBL" id="TXF98426.1"/>
    </source>
</evidence>
<accession>A0A5C7FT93</accession>
<feature type="compositionally biased region" description="Polar residues" evidence="1">
    <location>
        <begin position="111"/>
        <end position="122"/>
    </location>
</feature>
<sequence length="131" mass="14138">MGEHKGHSNKAPNYPELDEKGSAASRAGQSTGNQQSAGKQQDAGQQQDSSIQQQGKQQDQKQDPQQRRGNQQSAGGQRQNQQQGGQHASGGTPALDDLNADLDSRDRGSPGNASRQMDQTNDWDGKQDKNR</sequence>
<name>A0A5C7FT93_9BURK</name>
<gene>
    <name evidence="2" type="ORF">FVD38_17350</name>
</gene>
<feature type="compositionally biased region" description="Low complexity" evidence="1">
    <location>
        <begin position="34"/>
        <end position="57"/>
    </location>
</feature>
<dbReference type="Proteomes" id="UP000321413">
    <property type="component" value="Unassembled WGS sequence"/>
</dbReference>
<protein>
    <submittedName>
        <fullName evidence="2">Uncharacterized protein</fullName>
    </submittedName>
</protein>
<feature type="region of interest" description="Disordered" evidence="1">
    <location>
        <begin position="1"/>
        <end position="131"/>
    </location>
</feature>
<dbReference type="AlphaFoldDB" id="A0A5C7FT93"/>
<evidence type="ECO:0000256" key="1">
    <source>
        <dbReference type="SAM" id="MobiDB-lite"/>
    </source>
</evidence>
<keyword evidence="3" id="KW-1185">Reference proteome</keyword>
<dbReference type="RefSeq" id="WP_147935965.1">
    <property type="nucleotide sequence ID" value="NZ_VPFD01000018.1"/>
</dbReference>
<feature type="compositionally biased region" description="Low complexity" evidence="1">
    <location>
        <begin position="67"/>
        <end position="91"/>
    </location>
</feature>
<organism evidence="2 3">
    <name type="scientific">Massilia arenae</name>
    <dbReference type="NCBI Taxonomy" id="2603288"/>
    <lineage>
        <taxon>Bacteria</taxon>
        <taxon>Pseudomonadati</taxon>
        <taxon>Pseudomonadota</taxon>
        <taxon>Betaproteobacteria</taxon>
        <taxon>Burkholderiales</taxon>
        <taxon>Oxalobacteraceae</taxon>
        <taxon>Telluria group</taxon>
        <taxon>Massilia</taxon>
    </lineage>
</organism>
<evidence type="ECO:0000313" key="3">
    <source>
        <dbReference type="Proteomes" id="UP000321413"/>
    </source>
</evidence>
<reference evidence="2 3" key="1">
    <citation type="submission" date="2019-08" db="EMBL/GenBank/DDBJ databases">
        <title>Massilia golmudensis sp. nov., isolated from sand in the Qinghai-Tibetan Plateau.</title>
        <authorList>
            <person name="Zhang B."/>
        </authorList>
    </citation>
    <scope>NUCLEOTIDE SEQUENCE [LARGE SCALE GENOMIC DNA]</scope>
    <source>
        <strain evidence="2 3">GEM5</strain>
    </source>
</reference>